<gene>
    <name evidence="1" type="ORF">PRZ48_008248</name>
</gene>
<comment type="caution">
    <text evidence="1">The sequence shown here is derived from an EMBL/GenBank/DDBJ whole genome shotgun (WGS) entry which is preliminary data.</text>
</comment>
<organism evidence="1 2">
    <name type="scientific">Zasmidium cellare</name>
    <name type="common">Wine cellar mold</name>
    <name type="synonym">Racodium cellare</name>
    <dbReference type="NCBI Taxonomy" id="395010"/>
    <lineage>
        <taxon>Eukaryota</taxon>
        <taxon>Fungi</taxon>
        <taxon>Dikarya</taxon>
        <taxon>Ascomycota</taxon>
        <taxon>Pezizomycotina</taxon>
        <taxon>Dothideomycetes</taxon>
        <taxon>Dothideomycetidae</taxon>
        <taxon>Mycosphaerellales</taxon>
        <taxon>Mycosphaerellaceae</taxon>
        <taxon>Zasmidium</taxon>
    </lineage>
</organism>
<reference evidence="1 2" key="1">
    <citation type="journal article" date="2023" name="G3 (Bethesda)">
        <title>A chromosome-level genome assembly of Zasmidium syzygii isolated from banana leaves.</title>
        <authorList>
            <person name="van Westerhoven A.C."/>
            <person name="Mehrabi R."/>
            <person name="Talebi R."/>
            <person name="Steentjes M.B.F."/>
            <person name="Corcolon B."/>
            <person name="Chong P.A."/>
            <person name="Kema G.H.J."/>
            <person name="Seidl M.F."/>
        </authorList>
    </citation>
    <scope>NUCLEOTIDE SEQUENCE [LARGE SCALE GENOMIC DNA]</scope>
    <source>
        <strain evidence="1 2">P124</strain>
    </source>
</reference>
<dbReference type="EMBL" id="JAXOVC010000006">
    <property type="protein sequence ID" value="KAK4500062.1"/>
    <property type="molecule type" value="Genomic_DNA"/>
</dbReference>
<evidence type="ECO:0000313" key="1">
    <source>
        <dbReference type="EMBL" id="KAK4500062.1"/>
    </source>
</evidence>
<sequence>MPTFSNDKISIPHLFNQKRPTYSPNMSLTKLTKATALLSLLSTALADVITPLPVSGTDMTDGKFSEVLEKYMPKQARADGFDARH</sequence>
<name>A0ABR0EF09_ZASCE</name>
<evidence type="ECO:0000313" key="2">
    <source>
        <dbReference type="Proteomes" id="UP001305779"/>
    </source>
</evidence>
<protein>
    <submittedName>
        <fullName evidence="1">Uncharacterized protein</fullName>
    </submittedName>
</protein>
<dbReference type="Proteomes" id="UP001305779">
    <property type="component" value="Unassembled WGS sequence"/>
</dbReference>
<proteinExistence type="predicted"/>
<keyword evidence="2" id="KW-1185">Reference proteome</keyword>
<accession>A0ABR0EF09</accession>